<reference evidence="1 2" key="1">
    <citation type="journal article" date="2018" name="Biotechnol. Adv.">
        <title>Improved genomic resources and new bioinformatic workflow for the carcinogenic parasite Clonorchis sinensis: Biotechnological implications.</title>
        <authorList>
            <person name="Wang D."/>
            <person name="Korhonen P.K."/>
            <person name="Gasser R.B."/>
            <person name="Young N.D."/>
        </authorList>
    </citation>
    <scope>NUCLEOTIDE SEQUENCE [LARGE SCALE GENOMIC DNA]</scope>
    <source>
        <strain evidence="1">Cs-k2</strain>
    </source>
</reference>
<evidence type="ECO:0000313" key="2">
    <source>
        <dbReference type="Proteomes" id="UP000286415"/>
    </source>
</evidence>
<proteinExistence type="predicted"/>
<evidence type="ECO:0000313" key="1">
    <source>
        <dbReference type="EMBL" id="KAG5447627.1"/>
    </source>
</evidence>
<organism evidence="1 2">
    <name type="scientific">Clonorchis sinensis</name>
    <name type="common">Chinese liver fluke</name>
    <dbReference type="NCBI Taxonomy" id="79923"/>
    <lineage>
        <taxon>Eukaryota</taxon>
        <taxon>Metazoa</taxon>
        <taxon>Spiralia</taxon>
        <taxon>Lophotrochozoa</taxon>
        <taxon>Platyhelminthes</taxon>
        <taxon>Trematoda</taxon>
        <taxon>Digenea</taxon>
        <taxon>Opisthorchiida</taxon>
        <taxon>Opisthorchiata</taxon>
        <taxon>Opisthorchiidae</taxon>
        <taxon>Clonorchis</taxon>
    </lineage>
</organism>
<dbReference type="EMBL" id="NIRI02000042">
    <property type="protein sequence ID" value="KAG5447627.1"/>
    <property type="molecule type" value="Genomic_DNA"/>
</dbReference>
<accession>A0A3R7GT99</accession>
<dbReference type="Proteomes" id="UP000286415">
    <property type="component" value="Unassembled WGS sequence"/>
</dbReference>
<protein>
    <submittedName>
        <fullName evidence="1">Uncharacterized protein</fullName>
    </submittedName>
</protein>
<gene>
    <name evidence="1" type="ORF">CSKR_107839</name>
</gene>
<comment type="caution">
    <text evidence="1">The sequence shown here is derived from an EMBL/GenBank/DDBJ whole genome shotgun (WGS) entry which is preliminary data.</text>
</comment>
<keyword evidence="2" id="KW-1185">Reference proteome</keyword>
<dbReference type="InParanoid" id="A0A3R7GT99"/>
<reference evidence="1 2" key="2">
    <citation type="journal article" date="2021" name="Genomics">
        <title>High-quality reference genome for Clonorchis sinensis.</title>
        <authorList>
            <person name="Young N.D."/>
            <person name="Stroehlein A.J."/>
            <person name="Kinkar L."/>
            <person name="Wang T."/>
            <person name="Sohn W.M."/>
            <person name="Chang B.C.H."/>
            <person name="Kaur P."/>
            <person name="Weisz D."/>
            <person name="Dudchenko O."/>
            <person name="Aiden E.L."/>
            <person name="Korhonen P.K."/>
            <person name="Gasser R.B."/>
        </authorList>
    </citation>
    <scope>NUCLEOTIDE SEQUENCE [LARGE SCALE GENOMIC DNA]</scope>
    <source>
        <strain evidence="1">Cs-k2</strain>
    </source>
</reference>
<name>A0A3R7GT99_CLOSI</name>
<dbReference type="AlphaFoldDB" id="A0A3R7GT99"/>
<sequence length="150" mass="16261">MIVLDTSGQASVIILVIDSMTSVSNADASLLYNLDLFQSLIAKERMNVDGILFKNAGSACAMHGLTDAASDAAHVLQWKSPLHNRKLAFRLSDSPTLAHAGYHPGIVIVGHLKTSQFRCSDTPSFLASHCHQLIQLPRYVKRFITSSASP</sequence>